<dbReference type="AlphaFoldDB" id="A0A151JXY7"/>
<organism evidence="1 2">
    <name type="scientific">Trachymyrmex septentrionalis</name>
    <dbReference type="NCBI Taxonomy" id="34720"/>
    <lineage>
        <taxon>Eukaryota</taxon>
        <taxon>Metazoa</taxon>
        <taxon>Ecdysozoa</taxon>
        <taxon>Arthropoda</taxon>
        <taxon>Hexapoda</taxon>
        <taxon>Insecta</taxon>
        <taxon>Pterygota</taxon>
        <taxon>Neoptera</taxon>
        <taxon>Endopterygota</taxon>
        <taxon>Hymenoptera</taxon>
        <taxon>Apocrita</taxon>
        <taxon>Aculeata</taxon>
        <taxon>Formicoidea</taxon>
        <taxon>Formicidae</taxon>
        <taxon>Myrmicinae</taxon>
        <taxon>Trachymyrmex</taxon>
    </lineage>
</organism>
<dbReference type="Proteomes" id="UP000078541">
    <property type="component" value="Unassembled WGS sequence"/>
</dbReference>
<evidence type="ECO:0000313" key="1">
    <source>
        <dbReference type="EMBL" id="KYN40081.1"/>
    </source>
</evidence>
<dbReference type="EMBL" id="KQ981533">
    <property type="protein sequence ID" value="KYN40081.1"/>
    <property type="molecule type" value="Genomic_DNA"/>
</dbReference>
<feature type="non-terminal residue" evidence="1">
    <location>
        <position position="1"/>
    </location>
</feature>
<accession>A0A151JXY7</accession>
<keyword evidence="2" id="KW-1185">Reference proteome</keyword>
<sequence>EIKHEFRRIKSMTKIVKIAVPRYMLMKAYYYMIQLQKSAAMKMLQKTKKLCIKVDNRMIYAWATHCQQDWLGAISFIHKDLWIDRTRELRDEWDEINANDSKIIPYTFPLLKSML</sequence>
<gene>
    <name evidence="1" type="ORF">ALC56_05489</name>
</gene>
<protein>
    <submittedName>
        <fullName evidence="1">Uncharacterized protein</fullName>
    </submittedName>
</protein>
<reference evidence="1 2" key="1">
    <citation type="submission" date="2016-03" db="EMBL/GenBank/DDBJ databases">
        <title>Trachymyrmex septentrionalis WGS genome.</title>
        <authorList>
            <person name="Nygaard S."/>
            <person name="Hu H."/>
            <person name="Boomsma J."/>
            <person name="Zhang G."/>
        </authorList>
    </citation>
    <scope>NUCLEOTIDE SEQUENCE [LARGE SCALE GENOMIC DNA]</scope>
    <source>
        <strain evidence="1">Tsep2-gDNA-1</strain>
        <tissue evidence="1">Whole body</tissue>
    </source>
</reference>
<name>A0A151JXY7_9HYME</name>
<proteinExistence type="predicted"/>
<dbReference type="STRING" id="34720.A0A151JXY7"/>
<evidence type="ECO:0000313" key="2">
    <source>
        <dbReference type="Proteomes" id="UP000078541"/>
    </source>
</evidence>